<dbReference type="GO" id="GO:0000076">
    <property type="term" value="P:DNA replication checkpoint signaling"/>
    <property type="evidence" value="ECO:0007669"/>
    <property type="project" value="TreeGrafter"/>
</dbReference>
<dbReference type="PANTHER" id="PTHR28637:SF1">
    <property type="entry name" value="DNA REPLICATION FACTOR CDT1"/>
    <property type="match status" value="1"/>
</dbReference>
<dbReference type="GO" id="GO:0030174">
    <property type="term" value="P:regulation of DNA-templated DNA replication initiation"/>
    <property type="evidence" value="ECO:0007669"/>
    <property type="project" value="InterPro"/>
</dbReference>
<dbReference type="OrthoDB" id="341730at2759"/>
<dbReference type="Pfam" id="PF08839">
    <property type="entry name" value="CDT1"/>
    <property type="match status" value="1"/>
</dbReference>
<dbReference type="Pfam" id="PF16679">
    <property type="entry name" value="CDT1_C"/>
    <property type="match status" value="1"/>
</dbReference>
<dbReference type="GO" id="GO:0000278">
    <property type="term" value="P:mitotic cell cycle"/>
    <property type="evidence" value="ECO:0007669"/>
    <property type="project" value="TreeGrafter"/>
</dbReference>
<sequence length="568" mass="65170">MSQTKISDFFVSCKKKRSGLKRKSSIANSDALPGSTKRIAIEFGSKNIKVKNGLCDIRVAFEKSQSTKASCDEEDALFQNGERTPKNGVFLKQEYKLRRKQSGDDYSVFSPIDSTRSVRKRIFDTADSEQNEHFESSGITRLINGSKHVNSVENKVSDNGSKLTLTEVKHRLANCSKLSELRYRLAEMNDCSKEMKEFELKSTTTKSSTSVTSPKKYLSTVLSPEKRKHAFQEFTHLAKKDHETGLALPFKFRTLLEIFRCTDFVVSLLYNRNETCTFDKLKKSVEEMTRKSFDIWRLNQILEVFPDSYKTMYEKANRLGNDQKLIVTPKNVSKMTPSCLIDRKEMFHKKLVDIVKRHHSQFLLSLNPPINVVDESLQRWHPNFQLENIPDINPKHSSIQSTSNLLAPTFASSLPTTNVVSAINAKVSEDKIESGVLKGISASLLQKIRDKEAVAIAREMVRKPEDEKKLEMMTRLPELMKIIHNYFVCDGRSAMRMDDVLKKCVESYHTFISVVDVKTHVTLLTELLPEWIFILNVRKGEFLKIDRTLAIPKLIQRLENMRSKIKHE</sequence>
<evidence type="ECO:0000256" key="2">
    <source>
        <dbReference type="ARBA" id="ARBA00023306"/>
    </source>
</evidence>
<evidence type="ECO:0000313" key="4">
    <source>
        <dbReference type="EMBL" id="RWS28537.1"/>
    </source>
</evidence>
<dbReference type="VEuPathDB" id="VectorBase:LDEU003505"/>
<proteinExistence type="inferred from homology"/>
<dbReference type="GO" id="GO:0070182">
    <property type="term" value="F:DNA polymerase binding"/>
    <property type="evidence" value="ECO:0007669"/>
    <property type="project" value="TreeGrafter"/>
</dbReference>
<dbReference type="InterPro" id="IPR036390">
    <property type="entry name" value="WH_DNA-bd_sf"/>
</dbReference>
<dbReference type="GO" id="GO:0005634">
    <property type="term" value="C:nucleus"/>
    <property type="evidence" value="ECO:0007669"/>
    <property type="project" value="TreeGrafter"/>
</dbReference>
<evidence type="ECO:0000256" key="1">
    <source>
        <dbReference type="ARBA" id="ARBA00008356"/>
    </source>
</evidence>
<keyword evidence="2" id="KW-0131">Cell cycle</keyword>
<dbReference type="InterPro" id="IPR032054">
    <property type="entry name" value="Cdt1_C"/>
</dbReference>
<keyword evidence="5" id="KW-1185">Reference proteome</keyword>
<reference evidence="4 5" key="1">
    <citation type="journal article" date="2018" name="Gigascience">
        <title>Genomes of trombidid mites reveal novel predicted allergens and laterally-transferred genes associated with secondary metabolism.</title>
        <authorList>
            <person name="Dong X."/>
            <person name="Chaisiri K."/>
            <person name="Xia D."/>
            <person name="Armstrong S.D."/>
            <person name="Fang Y."/>
            <person name="Donnelly M.J."/>
            <person name="Kadowaki T."/>
            <person name="McGarry J.W."/>
            <person name="Darby A.C."/>
            <person name="Makepeace B.L."/>
        </authorList>
    </citation>
    <scope>NUCLEOTIDE SEQUENCE [LARGE SCALE GENOMIC DNA]</scope>
    <source>
        <strain evidence="4">UoL-UT</strain>
    </source>
</reference>
<dbReference type="Gene3D" id="1.10.10.1420">
    <property type="entry name" value="DNA replication factor Cdt1, C-terminal WH domain"/>
    <property type="match status" value="1"/>
</dbReference>
<accession>A0A443SLY6</accession>
<feature type="domain" description="CDT1 Geminin-binding" evidence="3">
    <location>
        <begin position="248"/>
        <end position="395"/>
    </location>
</feature>
<comment type="caution">
    <text evidence="4">The sequence shown here is derived from an EMBL/GenBank/DDBJ whole genome shotgun (WGS) entry which is preliminary data.</text>
</comment>
<comment type="similarity">
    <text evidence="1">Belongs to the Cdt1 family.</text>
</comment>
<organism evidence="4 5">
    <name type="scientific">Leptotrombidium deliense</name>
    <dbReference type="NCBI Taxonomy" id="299467"/>
    <lineage>
        <taxon>Eukaryota</taxon>
        <taxon>Metazoa</taxon>
        <taxon>Ecdysozoa</taxon>
        <taxon>Arthropoda</taxon>
        <taxon>Chelicerata</taxon>
        <taxon>Arachnida</taxon>
        <taxon>Acari</taxon>
        <taxon>Acariformes</taxon>
        <taxon>Trombidiformes</taxon>
        <taxon>Prostigmata</taxon>
        <taxon>Anystina</taxon>
        <taxon>Parasitengona</taxon>
        <taxon>Trombiculoidea</taxon>
        <taxon>Trombiculidae</taxon>
        <taxon>Leptotrombidium</taxon>
    </lineage>
</organism>
<dbReference type="CDD" id="cd08767">
    <property type="entry name" value="Cdt1_c"/>
    <property type="match status" value="1"/>
</dbReference>
<dbReference type="AlphaFoldDB" id="A0A443SLY6"/>
<gene>
    <name evidence="4" type="ORF">B4U80_04450</name>
</gene>
<dbReference type="Proteomes" id="UP000288716">
    <property type="component" value="Unassembled WGS sequence"/>
</dbReference>
<dbReference type="InterPro" id="IPR045173">
    <property type="entry name" value="Cdt1"/>
</dbReference>
<dbReference type="SUPFAM" id="SSF46785">
    <property type="entry name" value="Winged helix' DNA-binding domain"/>
    <property type="match status" value="1"/>
</dbReference>
<dbReference type="EMBL" id="NCKV01001325">
    <property type="protein sequence ID" value="RWS28537.1"/>
    <property type="molecule type" value="Genomic_DNA"/>
</dbReference>
<name>A0A443SLY6_9ACAR</name>
<dbReference type="SMART" id="SM01075">
    <property type="entry name" value="CDT1"/>
    <property type="match status" value="1"/>
</dbReference>
<dbReference type="InterPro" id="IPR038090">
    <property type="entry name" value="Cdt1_C_WH_dom_sf"/>
</dbReference>
<evidence type="ECO:0000259" key="3">
    <source>
        <dbReference type="SMART" id="SM01075"/>
    </source>
</evidence>
<evidence type="ECO:0000313" key="5">
    <source>
        <dbReference type="Proteomes" id="UP000288716"/>
    </source>
</evidence>
<dbReference type="STRING" id="299467.A0A443SLY6"/>
<dbReference type="PANTHER" id="PTHR28637">
    <property type="entry name" value="DNA REPLICATION FACTOR CDT1"/>
    <property type="match status" value="1"/>
</dbReference>
<dbReference type="GO" id="GO:0071163">
    <property type="term" value="P:DNA replication preinitiation complex assembly"/>
    <property type="evidence" value="ECO:0007669"/>
    <property type="project" value="InterPro"/>
</dbReference>
<dbReference type="CDD" id="cd08674">
    <property type="entry name" value="Cdt1_m"/>
    <property type="match status" value="1"/>
</dbReference>
<dbReference type="InterPro" id="IPR014939">
    <property type="entry name" value="CDT1_Gemini-bd-like"/>
</dbReference>
<dbReference type="GO" id="GO:0003677">
    <property type="term" value="F:DNA binding"/>
    <property type="evidence" value="ECO:0007669"/>
    <property type="project" value="InterPro"/>
</dbReference>
<protein>
    <submittedName>
        <fullName evidence="4">DNA replication factor Cdt1-like protein</fullName>
    </submittedName>
</protein>